<proteinExistence type="predicted"/>
<dbReference type="AlphaFoldDB" id="A0A1H2MYE3"/>
<dbReference type="OrthoDB" id="1443407at2"/>
<name>A0A1H2MYE3_PSEVA</name>
<sequence>MNTAHFSTRRGSQWLIGLVLLGAGSCGVVQATELVYTPINPSFGGNPLNGTWLLNNAQAQNDFDDPDLKKRTTVAGTSALERFTSQLQSRLLGQLLDNISTGNTGSLSTDAFIVNVVDDSGALTINVTDRATGEVSEIQVNGVTTSP</sequence>
<comment type="caution">
    <text evidence="4">The sequence shown here is derived from an EMBL/GenBank/DDBJ whole genome shotgun (WGS) entry which is preliminary data.</text>
</comment>
<reference evidence="5" key="1">
    <citation type="journal article" date="2019" name="bioRxiv">
        <title>Bacterially produced spermidine induces plant systemic susceptibility to pathogens.</title>
        <authorList>
            <person name="Melnyk R.A."/>
            <person name="Beskrovnaya P.A."/>
            <person name="Liu Z."/>
            <person name="Song Y."/>
            <person name="Haney C.H."/>
        </authorList>
    </citation>
    <scope>NUCLEOTIDE SEQUENCE [LARGE SCALE GENOMIC DNA]</scope>
    <source>
        <strain evidence="5">Dha-51</strain>
    </source>
</reference>
<protein>
    <recommendedName>
        <fullName evidence="2">Curli production assembly/transport component CsgF</fullName>
    </recommendedName>
</protein>
<accession>A0A1H2MYE3</accession>
<evidence type="ECO:0000256" key="2">
    <source>
        <dbReference type="ARBA" id="ARBA00014031"/>
    </source>
</evidence>
<evidence type="ECO:0000256" key="3">
    <source>
        <dbReference type="ARBA" id="ARBA00022729"/>
    </source>
</evidence>
<keyword evidence="3" id="KW-0732">Signal</keyword>
<evidence type="ECO:0000313" key="5">
    <source>
        <dbReference type="Proteomes" id="UP000295254"/>
    </source>
</evidence>
<dbReference type="InterPro" id="IPR018893">
    <property type="entry name" value="T8SS_CsgF"/>
</dbReference>
<keyword evidence="5" id="KW-1185">Reference proteome</keyword>
<dbReference type="RefSeq" id="WP_093218482.1">
    <property type="nucleotide sequence ID" value="NZ_LT629803.1"/>
</dbReference>
<organism evidence="4 5">
    <name type="scientific">Pseudomonas vancouverensis</name>
    <dbReference type="NCBI Taxonomy" id="95300"/>
    <lineage>
        <taxon>Bacteria</taxon>
        <taxon>Pseudomonadati</taxon>
        <taxon>Pseudomonadota</taxon>
        <taxon>Gammaproteobacteria</taxon>
        <taxon>Pseudomonadales</taxon>
        <taxon>Pseudomonadaceae</taxon>
        <taxon>Pseudomonas</taxon>
    </lineage>
</organism>
<dbReference type="EMBL" id="RRZK01000008">
    <property type="protein sequence ID" value="TDB65416.1"/>
    <property type="molecule type" value="Genomic_DNA"/>
</dbReference>
<evidence type="ECO:0000313" key="4">
    <source>
        <dbReference type="EMBL" id="TDB65416.1"/>
    </source>
</evidence>
<gene>
    <name evidence="4" type="ORF">EIY72_07830</name>
</gene>
<evidence type="ECO:0000256" key="1">
    <source>
        <dbReference type="ARBA" id="ARBA00003989"/>
    </source>
</evidence>
<dbReference type="STRING" id="95300.SAMN05216558_1431"/>
<dbReference type="Proteomes" id="UP000295254">
    <property type="component" value="Unassembled WGS sequence"/>
</dbReference>
<comment type="function">
    <text evidence="1">May be involved in the biogenesis of curli organelles.</text>
</comment>
<dbReference type="Pfam" id="PF10614">
    <property type="entry name" value="CsgF"/>
    <property type="match status" value="1"/>
</dbReference>